<evidence type="ECO:0000313" key="2">
    <source>
        <dbReference type="EMBL" id="MBB4661644.1"/>
    </source>
</evidence>
<keyword evidence="1" id="KW-0812">Transmembrane</keyword>
<dbReference type="EMBL" id="JACHNU010000001">
    <property type="protein sequence ID" value="MBB4661644.1"/>
    <property type="molecule type" value="Genomic_DNA"/>
</dbReference>
<organism evidence="2 3">
    <name type="scientific">Conexibacter arvalis</name>
    <dbReference type="NCBI Taxonomy" id="912552"/>
    <lineage>
        <taxon>Bacteria</taxon>
        <taxon>Bacillati</taxon>
        <taxon>Actinomycetota</taxon>
        <taxon>Thermoleophilia</taxon>
        <taxon>Solirubrobacterales</taxon>
        <taxon>Conexibacteraceae</taxon>
        <taxon>Conexibacter</taxon>
    </lineage>
</organism>
<keyword evidence="1" id="KW-1133">Transmembrane helix</keyword>
<accession>A0A840IC18</accession>
<gene>
    <name evidence="2" type="ORF">BDZ31_001217</name>
</gene>
<feature type="transmembrane region" description="Helical" evidence="1">
    <location>
        <begin position="38"/>
        <end position="56"/>
    </location>
</feature>
<feature type="transmembrane region" description="Helical" evidence="1">
    <location>
        <begin position="76"/>
        <end position="95"/>
    </location>
</feature>
<sequence>MRAVSQPVAEEERAASARRRAAAAIAWIGSSRALRPELVGALIAVGIVALVLLDLTDGQPAQWKWGLDAERTPAPVFSASLLLGTAALAVVNGLARSPQRGLPLLLFALLALFMAADEAFSFHERAEELTSVDWQLLYLPLFAVCGAAWVWILARTLRRRVEKLLWLAGAGAWRSPSCWRTSSGTTAPACWSTRG</sequence>
<feature type="transmembrane region" description="Helical" evidence="1">
    <location>
        <begin position="134"/>
        <end position="154"/>
    </location>
</feature>
<proteinExistence type="predicted"/>
<keyword evidence="3" id="KW-1185">Reference proteome</keyword>
<feature type="transmembrane region" description="Helical" evidence="1">
    <location>
        <begin position="102"/>
        <end position="122"/>
    </location>
</feature>
<dbReference type="Proteomes" id="UP000585272">
    <property type="component" value="Unassembled WGS sequence"/>
</dbReference>
<comment type="caution">
    <text evidence="2">The sequence shown here is derived from an EMBL/GenBank/DDBJ whole genome shotgun (WGS) entry which is preliminary data.</text>
</comment>
<evidence type="ECO:0000313" key="3">
    <source>
        <dbReference type="Proteomes" id="UP000585272"/>
    </source>
</evidence>
<dbReference type="RefSeq" id="WP_183339971.1">
    <property type="nucleotide sequence ID" value="NZ_JACHNU010000001.1"/>
</dbReference>
<dbReference type="AlphaFoldDB" id="A0A840IC18"/>
<name>A0A840IC18_9ACTN</name>
<reference evidence="2 3" key="1">
    <citation type="submission" date="2020-08" db="EMBL/GenBank/DDBJ databases">
        <title>Genomic Encyclopedia of Archaeal and Bacterial Type Strains, Phase II (KMG-II): from individual species to whole genera.</title>
        <authorList>
            <person name="Goeker M."/>
        </authorList>
    </citation>
    <scope>NUCLEOTIDE SEQUENCE [LARGE SCALE GENOMIC DNA]</scope>
    <source>
        <strain evidence="2 3">DSM 23288</strain>
    </source>
</reference>
<protein>
    <submittedName>
        <fullName evidence="2">Uncharacterized protein</fullName>
    </submittedName>
</protein>
<keyword evidence="1" id="KW-0472">Membrane</keyword>
<evidence type="ECO:0000256" key="1">
    <source>
        <dbReference type="SAM" id="Phobius"/>
    </source>
</evidence>